<dbReference type="Proteomes" id="UP000837801">
    <property type="component" value="Unassembled WGS sequence"/>
</dbReference>
<feature type="compositionally biased region" description="Acidic residues" evidence="1">
    <location>
        <begin position="198"/>
        <end position="212"/>
    </location>
</feature>
<dbReference type="InterPro" id="IPR005024">
    <property type="entry name" value="Snf7_fam"/>
</dbReference>
<accession>A0A9P0QTR6</accession>
<dbReference type="Gene3D" id="6.10.140.1230">
    <property type="match status" value="1"/>
</dbReference>
<dbReference type="EMBL" id="CAKXYY010000016">
    <property type="protein sequence ID" value="CAH2354395.1"/>
    <property type="molecule type" value="Genomic_DNA"/>
</dbReference>
<reference evidence="2" key="1">
    <citation type="submission" date="2022-03" db="EMBL/GenBank/DDBJ databases">
        <authorList>
            <person name="Legras J.-L."/>
            <person name="Devillers H."/>
            <person name="Grondin C."/>
        </authorList>
    </citation>
    <scope>NUCLEOTIDE SEQUENCE</scope>
    <source>
        <strain evidence="2">CLIB 1423</strain>
    </source>
</reference>
<evidence type="ECO:0000256" key="1">
    <source>
        <dbReference type="SAM" id="MobiDB-lite"/>
    </source>
</evidence>
<dbReference type="OrthoDB" id="2329734at2759"/>
<organism evidence="2 3">
    <name type="scientific">[Candida] railenensis</name>
    <dbReference type="NCBI Taxonomy" id="45579"/>
    <lineage>
        <taxon>Eukaryota</taxon>
        <taxon>Fungi</taxon>
        <taxon>Dikarya</taxon>
        <taxon>Ascomycota</taxon>
        <taxon>Saccharomycotina</taxon>
        <taxon>Pichiomycetes</taxon>
        <taxon>Debaryomycetaceae</taxon>
        <taxon>Kurtzmaniella</taxon>
    </lineage>
</organism>
<dbReference type="GO" id="GO:0007034">
    <property type="term" value="P:vacuolar transport"/>
    <property type="evidence" value="ECO:0007669"/>
    <property type="project" value="InterPro"/>
</dbReference>
<proteinExistence type="predicted"/>
<keyword evidence="3" id="KW-1185">Reference proteome</keyword>
<comment type="caution">
    <text evidence="2">The sequence shown here is derived from an EMBL/GenBank/DDBJ whole genome shotgun (WGS) entry which is preliminary data.</text>
</comment>
<feature type="region of interest" description="Disordered" evidence="1">
    <location>
        <begin position="184"/>
        <end position="212"/>
    </location>
</feature>
<name>A0A9P0QTR6_9ASCO</name>
<evidence type="ECO:0000313" key="3">
    <source>
        <dbReference type="Proteomes" id="UP000837801"/>
    </source>
</evidence>
<evidence type="ECO:0000313" key="2">
    <source>
        <dbReference type="EMBL" id="CAH2354395.1"/>
    </source>
</evidence>
<dbReference type="AlphaFoldDB" id="A0A9P0QTR6"/>
<protein>
    <submittedName>
        <fullName evidence="2">Vacuolar protein-sorting-associated protein 24</fullName>
    </submittedName>
</protein>
<dbReference type="PANTHER" id="PTHR10476">
    <property type="entry name" value="CHARGED MULTIVESICULAR BODY PROTEIN"/>
    <property type="match status" value="1"/>
</dbReference>
<sequence>MSSMLDYVKKQIYGPDPKEQMRKINQLLRKNKRELDRSLNQLQPLKKKTESLIKKSAKEKDYKSAKIYARELINVNKQYNKLYTSKTRIDSITMAINEQWSMNKLTESLQASTGIMRDVNSLVNLGVVSGTMQELSKELMKAGVINEMMDDMVDLDMEDDELESESQDEVNKIIQSLTEAKFSKIESEVPTSSIENPVESEPEAEEEEEDYEALNQMRERLKALQN</sequence>
<gene>
    <name evidence="2" type="ORF">CLIB1423_16S01728</name>
</gene>
<dbReference type="Pfam" id="PF03357">
    <property type="entry name" value="Snf7"/>
    <property type="match status" value="1"/>
</dbReference>